<dbReference type="Proteomes" id="UP000538031">
    <property type="component" value="Unassembled WGS sequence"/>
</dbReference>
<keyword evidence="5 6" id="KW-0472">Membrane</keyword>
<feature type="transmembrane region" description="Helical" evidence="6">
    <location>
        <begin position="229"/>
        <end position="251"/>
    </location>
</feature>
<evidence type="ECO:0000256" key="3">
    <source>
        <dbReference type="ARBA" id="ARBA00022692"/>
    </source>
</evidence>
<accession>A0A7J4MW91</accession>
<evidence type="ECO:0000313" key="8">
    <source>
        <dbReference type="Proteomes" id="UP000538031"/>
    </source>
</evidence>
<organism evidence="7 8">
    <name type="scientific">Methanothermobacter thermautotrophicus</name>
    <name type="common">Methanobacterium thermoformicicum</name>
    <dbReference type="NCBI Taxonomy" id="145262"/>
    <lineage>
        <taxon>Archaea</taxon>
        <taxon>Methanobacteriati</taxon>
        <taxon>Methanobacteriota</taxon>
        <taxon>Methanomada group</taxon>
        <taxon>Methanobacteria</taxon>
        <taxon>Methanobacteriales</taxon>
        <taxon>Methanobacteriaceae</taxon>
        <taxon>Methanothermobacter</taxon>
    </lineage>
</organism>
<gene>
    <name evidence="7" type="ORF">HA285_03525</name>
</gene>
<feature type="transmembrane region" description="Helical" evidence="6">
    <location>
        <begin position="257"/>
        <end position="286"/>
    </location>
</feature>
<evidence type="ECO:0000256" key="6">
    <source>
        <dbReference type="SAM" id="Phobius"/>
    </source>
</evidence>
<protein>
    <submittedName>
        <fullName evidence="7">Flippase-like domain-containing protein</fullName>
    </submittedName>
</protein>
<keyword evidence="4 6" id="KW-1133">Transmembrane helix</keyword>
<evidence type="ECO:0000313" key="7">
    <source>
        <dbReference type="EMBL" id="HIH64654.1"/>
    </source>
</evidence>
<feature type="transmembrane region" description="Helical" evidence="6">
    <location>
        <begin position="110"/>
        <end position="129"/>
    </location>
</feature>
<dbReference type="PANTHER" id="PTHR40277:SF1">
    <property type="entry name" value="BLL5419 PROTEIN"/>
    <property type="match status" value="1"/>
</dbReference>
<evidence type="ECO:0000256" key="2">
    <source>
        <dbReference type="ARBA" id="ARBA00022475"/>
    </source>
</evidence>
<dbReference type="EMBL" id="DUHT01000038">
    <property type="protein sequence ID" value="HIH64654.1"/>
    <property type="molecule type" value="Genomic_DNA"/>
</dbReference>
<evidence type="ECO:0000256" key="5">
    <source>
        <dbReference type="ARBA" id="ARBA00023136"/>
    </source>
</evidence>
<evidence type="ECO:0000256" key="1">
    <source>
        <dbReference type="ARBA" id="ARBA00004651"/>
    </source>
</evidence>
<feature type="transmembrane region" description="Helical" evidence="6">
    <location>
        <begin position="135"/>
        <end position="155"/>
    </location>
</feature>
<evidence type="ECO:0000256" key="4">
    <source>
        <dbReference type="ARBA" id="ARBA00022989"/>
    </source>
</evidence>
<dbReference type="InterPro" id="IPR022791">
    <property type="entry name" value="L-PG_synthase/AglD"/>
</dbReference>
<proteinExistence type="predicted"/>
<sequence>MISVIILALLFSVVNTRDFMESILKIRPVFFLALLLLPLSILIRAWRWKMLMEHGGCPVSCGDAYGLTLVGVALNMLLPGGMGDIAKSYYGYRWHGLREEMLSTSVLDKVIALLSIFILGTAAAFWSGMLFWGSVSLLLSLISVFMVFCPDVFPWRRIMNLMGLISKRRLDPDKLFTFYTSSGNLKLRAMILSFIGWLVSYLQFYIVCLSFGVNVDIAYILAISPLVNLALVFPLTMNGLGSSDAVVVYFLGLKGVALSTALIISLFYSQILTTLIPGIFGLILILRR</sequence>
<dbReference type="AlphaFoldDB" id="A0A7J4MW91"/>
<keyword evidence="3 6" id="KW-0812">Transmembrane</keyword>
<name>A0A7J4MW91_METTF</name>
<feature type="transmembrane region" description="Helical" evidence="6">
    <location>
        <begin position="26"/>
        <end position="46"/>
    </location>
</feature>
<dbReference type="Pfam" id="PF03706">
    <property type="entry name" value="LPG_synthase_TM"/>
    <property type="match status" value="1"/>
</dbReference>
<comment type="subcellular location">
    <subcellularLocation>
        <location evidence="1">Cell membrane</location>
        <topology evidence="1">Multi-pass membrane protein</topology>
    </subcellularLocation>
</comment>
<reference evidence="8" key="1">
    <citation type="journal article" date="2020" name="bioRxiv">
        <title>A rank-normalized archaeal taxonomy based on genome phylogeny resolves widespread incomplete and uneven classifications.</title>
        <authorList>
            <person name="Rinke C."/>
            <person name="Chuvochina M."/>
            <person name="Mussig A.J."/>
            <person name="Chaumeil P.-A."/>
            <person name="Waite D.W."/>
            <person name="Whitman W.B."/>
            <person name="Parks D.H."/>
            <person name="Hugenholtz P."/>
        </authorList>
    </citation>
    <scope>NUCLEOTIDE SEQUENCE [LARGE SCALE GENOMIC DNA]</scope>
</reference>
<dbReference type="GO" id="GO:0005886">
    <property type="term" value="C:plasma membrane"/>
    <property type="evidence" value="ECO:0007669"/>
    <property type="project" value="UniProtKB-SubCell"/>
</dbReference>
<keyword evidence="2" id="KW-1003">Cell membrane</keyword>
<comment type="caution">
    <text evidence="7">The sequence shown here is derived from an EMBL/GenBank/DDBJ whole genome shotgun (WGS) entry which is preliminary data.</text>
</comment>
<dbReference type="PANTHER" id="PTHR40277">
    <property type="entry name" value="BLL5419 PROTEIN"/>
    <property type="match status" value="1"/>
</dbReference>